<dbReference type="OrthoDB" id="75724at2759"/>
<gene>
    <name evidence="2" type="ORF">KFE25_014404</name>
</gene>
<dbReference type="Gene3D" id="3.40.525.10">
    <property type="entry name" value="CRAL-TRIO lipid binding domain"/>
    <property type="match status" value="1"/>
</dbReference>
<dbReference type="Pfam" id="PF00650">
    <property type="entry name" value="CRAL_TRIO"/>
    <property type="match status" value="1"/>
</dbReference>
<dbReference type="Proteomes" id="UP000751190">
    <property type="component" value="Unassembled WGS sequence"/>
</dbReference>
<sequence length="278" mass="31200">MSTSIAQVRARVLAECEDKDALAAFLTDRTIGRYLAANEDSVETASHQLVGSWQWQQRVRPHALVCAACERDARSHSLRPVGFDAQGRLVLYTCFATAHDRFDPATATAHLTRLLHDAQALLDSDERLAPKWVLVVDFHGYALRDNNPRTATNAIWLLHHFPERLGLALLLDAPLLFGALWRAIRRLLKPSTAQKVSFVSSMDTTDPNVLALGTPMIAWLRAEAAENRSPYGAAKRHWEPPAEKRPHDARGLQSFVADQRAWCSFHWYGEQFVDASED</sequence>
<dbReference type="PROSITE" id="PS50191">
    <property type="entry name" value="CRAL_TRIO"/>
    <property type="match status" value="1"/>
</dbReference>
<comment type="caution">
    <text evidence="2">The sequence shown here is derived from an EMBL/GenBank/DDBJ whole genome shotgun (WGS) entry which is preliminary data.</text>
</comment>
<dbReference type="PANTHER" id="PTHR45824">
    <property type="entry name" value="GH16843P"/>
    <property type="match status" value="1"/>
</dbReference>
<dbReference type="OMA" id="YTCFATA"/>
<proteinExistence type="predicted"/>
<organism evidence="2 3">
    <name type="scientific">Diacronema lutheri</name>
    <name type="common">Unicellular marine alga</name>
    <name type="synonym">Monochrysis lutheri</name>
    <dbReference type="NCBI Taxonomy" id="2081491"/>
    <lineage>
        <taxon>Eukaryota</taxon>
        <taxon>Haptista</taxon>
        <taxon>Haptophyta</taxon>
        <taxon>Pavlovophyceae</taxon>
        <taxon>Pavlovales</taxon>
        <taxon>Pavlovaceae</taxon>
        <taxon>Diacronema</taxon>
    </lineage>
</organism>
<evidence type="ECO:0000313" key="2">
    <source>
        <dbReference type="EMBL" id="KAG8459841.1"/>
    </source>
</evidence>
<accession>A0A8J5X735</accession>
<feature type="domain" description="CRAL-TRIO" evidence="1">
    <location>
        <begin position="81"/>
        <end position="233"/>
    </location>
</feature>
<dbReference type="InterPro" id="IPR001251">
    <property type="entry name" value="CRAL-TRIO_dom"/>
</dbReference>
<dbReference type="CDD" id="cd00170">
    <property type="entry name" value="SEC14"/>
    <property type="match status" value="1"/>
</dbReference>
<dbReference type="SUPFAM" id="SSF52087">
    <property type="entry name" value="CRAL/TRIO domain"/>
    <property type="match status" value="1"/>
</dbReference>
<keyword evidence="3" id="KW-1185">Reference proteome</keyword>
<evidence type="ECO:0000313" key="3">
    <source>
        <dbReference type="Proteomes" id="UP000751190"/>
    </source>
</evidence>
<evidence type="ECO:0000259" key="1">
    <source>
        <dbReference type="PROSITE" id="PS50191"/>
    </source>
</evidence>
<dbReference type="InterPro" id="IPR036865">
    <property type="entry name" value="CRAL-TRIO_dom_sf"/>
</dbReference>
<reference evidence="2" key="1">
    <citation type="submission" date="2021-05" db="EMBL/GenBank/DDBJ databases">
        <title>The genome of the haptophyte Pavlova lutheri (Diacronema luteri, Pavlovales) - a model for lipid biosynthesis in eukaryotic algae.</title>
        <authorList>
            <person name="Hulatt C.J."/>
            <person name="Posewitz M.C."/>
        </authorList>
    </citation>
    <scope>NUCLEOTIDE SEQUENCE</scope>
    <source>
        <strain evidence="2">NIVA-4/92</strain>
    </source>
</reference>
<protein>
    <recommendedName>
        <fullName evidence="1">CRAL-TRIO domain-containing protein</fullName>
    </recommendedName>
</protein>
<name>A0A8J5X735_DIALT</name>
<dbReference type="AlphaFoldDB" id="A0A8J5X735"/>
<dbReference type="InterPro" id="IPR052578">
    <property type="entry name" value="PI_Transfer_CRAL-TRIO"/>
</dbReference>
<dbReference type="GO" id="GO:0008526">
    <property type="term" value="F:phosphatidylinositol transfer activity"/>
    <property type="evidence" value="ECO:0007669"/>
    <property type="project" value="TreeGrafter"/>
</dbReference>
<dbReference type="EMBL" id="JAGTXO010000037">
    <property type="protein sequence ID" value="KAG8459841.1"/>
    <property type="molecule type" value="Genomic_DNA"/>
</dbReference>
<dbReference type="PANTHER" id="PTHR45824:SF29">
    <property type="entry name" value="GH16843P"/>
    <property type="match status" value="1"/>
</dbReference>